<dbReference type="GO" id="GO:0005524">
    <property type="term" value="F:ATP binding"/>
    <property type="evidence" value="ECO:0007669"/>
    <property type="project" value="InterPro"/>
</dbReference>
<evidence type="ECO:0000313" key="3">
    <source>
        <dbReference type="EMBL" id="KAF4666683.1"/>
    </source>
</evidence>
<dbReference type="EMBL" id="JABAHT010000068">
    <property type="protein sequence ID" value="KAF4666683.1"/>
    <property type="molecule type" value="Genomic_DNA"/>
</dbReference>
<evidence type="ECO:0000256" key="1">
    <source>
        <dbReference type="SAM" id="SignalP"/>
    </source>
</evidence>
<name>A0A7J6M526_PEROL</name>
<dbReference type="InterPro" id="IPR000719">
    <property type="entry name" value="Prot_kinase_dom"/>
</dbReference>
<dbReference type="GO" id="GO:0004672">
    <property type="term" value="F:protein kinase activity"/>
    <property type="evidence" value="ECO:0007669"/>
    <property type="project" value="InterPro"/>
</dbReference>
<comment type="caution">
    <text evidence="3">The sequence shown here is derived from an EMBL/GenBank/DDBJ whole genome shotgun (WGS) entry which is preliminary data.</text>
</comment>
<accession>A0A7J6M526</accession>
<proteinExistence type="predicted"/>
<feature type="domain" description="Protein kinase" evidence="2">
    <location>
        <begin position="320"/>
        <end position="695"/>
    </location>
</feature>
<keyword evidence="1" id="KW-0732">Signal</keyword>
<reference evidence="3 4" key="1">
    <citation type="submission" date="2020-04" db="EMBL/GenBank/DDBJ databases">
        <title>Perkinsus olseni comparative genomics.</title>
        <authorList>
            <person name="Bogema D.R."/>
        </authorList>
    </citation>
    <scope>NUCLEOTIDE SEQUENCE [LARGE SCALE GENOMIC DNA]</scope>
    <source>
        <strain evidence="3">ATCC PRA-179</strain>
    </source>
</reference>
<dbReference type="SUPFAM" id="SSF56112">
    <property type="entry name" value="Protein kinase-like (PK-like)"/>
    <property type="match status" value="1"/>
</dbReference>
<dbReference type="InterPro" id="IPR011009">
    <property type="entry name" value="Kinase-like_dom_sf"/>
</dbReference>
<organism evidence="3 4">
    <name type="scientific">Perkinsus olseni</name>
    <name type="common">Perkinsus atlanticus</name>
    <dbReference type="NCBI Taxonomy" id="32597"/>
    <lineage>
        <taxon>Eukaryota</taxon>
        <taxon>Sar</taxon>
        <taxon>Alveolata</taxon>
        <taxon>Perkinsozoa</taxon>
        <taxon>Perkinsea</taxon>
        <taxon>Perkinsida</taxon>
        <taxon>Perkinsidae</taxon>
        <taxon>Perkinsus</taxon>
    </lineage>
</organism>
<dbReference type="PROSITE" id="PS50011">
    <property type="entry name" value="PROTEIN_KINASE_DOM"/>
    <property type="match status" value="1"/>
</dbReference>
<sequence length="715" mass="79435">MTTTMGYLSIVLIYLTIGPSHSSQSLPEARPVQWLFGSPVANDNRYYIEPVRMNKIYDVSTPGPTMTNGFQCRPVKQLTTESKDIPISIVWVYRIDKDTNRQGTYVAAAQTENPTRECFSSIDPHMPNVLRELNEICNTVGFRVLNTSDPSEIEDGTYSGDKDSSIRLEADVKGGRIKRLTASGPAVTKGGEVSYFGVGHVISVTVGKQYTSRDGTLILEPESRALPLQYDAITRRNLGSWDHDESDYEDINEGLSIFSDDSHKRPKTILAEQLLYGRDDSWDSSVLFDDEEIRQQQMAIRMRHSVDGVPNVRVPPCQCVEKMTLQGLDCVGLIHENPYNGRKVALMRNRNADCSRHEKVIAKIWPNTHLDATRQALGTRDVESRMKKLVVEDAERESILLSQLADDGNGCASWAFCLHRQLLRSSSCKVLGLLFASPAAAISDVFCDKELLSTGCTSGATYFIREYCNYGDLSQYVTRCQDMYQIEGSHLGLRWYLSAKDAVRQAIECIRTVHDAGYALLDVDMSQFGVMDFRGYGSGLDLDGPQPIQVKIIDAGQATGLSTNSGSTIGKPSTRCPEAQKAAVQAERGIPPGERKHWSAVRQDTWAVGLMIFDLLWNSPWQLASADDPQYRLYRERGVRTLVKRVPSSSNRFGVAPRGVDMTMSLRDLLRGTLTACDKPGMFLSLGAVLASPWWQENDHPGENVDTPTTTGALD</sequence>
<dbReference type="Gene3D" id="1.10.510.10">
    <property type="entry name" value="Transferase(Phosphotransferase) domain 1"/>
    <property type="match status" value="1"/>
</dbReference>
<gene>
    <name evidence="3" type="ORF">FOZ61_009368</name>
</gene>
<dbReference type="AlphaFoldDB" id="A0A7J6M526"/>
<feature type="chain" id="PRO_5029565258" description="Protein kinase domain-containing protein" evidence="1">
    <location>
        <begin position="23"/>
        <end position="715"/>
    </location>
</feature>
<dbReference type="Proteomes" id="UP000570595">
    <property type="component" value="Unassembled WGS sequence"/>
</dbReference>
<feature type="signal peptide" evidence="1">
    <location>
        <begin position="1"/>
        <end position="22"/>
    </location>
</feature>
<evidence type="ECO:0000259" key="2">
    <source>
        <dbReference type="PROSITE" id="PS50011"/>
    </source>
</evidence>
<evidence type="ECO:0000313" key="4">
    <source>
        <dbReference type="Proteomes" id="UP000570595"/>
    </source>
</evidence>
<protein>
    <recommendedName>
        <fullName evidence="2">Protein kinase domain-containing protein</fullName>
    </recommendedName>
</protein>
<dbReference type="OrthoDB" id="418524at2759"/>